<gene>
    <name evidence="3" type="ORF">ACFOW9_05755</name>
</gene>
<dbReference type="PROSITE" id="PS51257">
    <property type="entry name" value="PROKAR_LIPOPROTEIN"/>
    <property type="match status" value="1"/>
</dbReference>
<keyword evidence="2" id="KW-0732">Signal</keyword>
<dbReference type="PANTHER" id="PTHR39335">
    <property type="entry name" value="BLL4220 PROTEIN"/>
    <property type="match status" value="1"/>
</dbReference>
<protein>
    <recommendedName>
        <fullName evidence="5">Lipoprotein with Yx(FWY)xxD motif</fullName>
    </recommendedName>
</protein>
<dbReference type="Pfam" id="PF03640">
    <property type="entry name" value="Lipoprotein_15"/>
    <property type="match status" value="2"/>
</dbReference>
<evidence type="ECO:0000256" key="2">
    <source>
        <dbReference type="SAM" id="SignalP"/>
    </source>
</evidence>
<dbReference type="EMBL" id="JBHSCQ010000006">
    <property type="protein sequence ID" value="MFC4265099.1"/>
    <property type="molecule type" value="Genomic_DNA"/>
</dbReference>
<sequence>MNKRVSTTVAAISLAAFVLTGCSTSSATPDAGTSSSAASASTSSSTSSPVKLKTAATTVGDIVVNGEGLSVYVFDSDVKDSGKSACTGNCPALWPAVPAGSGAPVLDGVSGTTGSIATEAGTQQLTLNGLPLYLFSKDSGPKEIKGQGVKGVWWVVSPAGEKISTLAG</sequence>
<dbReference type="InterPro" id="IPR005297">
    <property type="entry name" value="Lipoprotein_repeat"/>
</dbReference>
<evidence type="ECO:0008006" key="5">
    <source>
        <dbReference type="Google" id="ProtNLM"/>
    </source>
</evidence>
<evidence type="ECO:0000313" key="3">
    <source>
        <dbReference type="EMBL" id="MFC4265099.1"/>
    </source>
</evidence>
<feature type="signal peptide" evidence="2">
    <location>
        <begin position="1"/>
        <end position="27"/>
    </location>
</feature>
<proteinExistence type="predicted"/>
<accession>A0ABV8R1G7</accession>
<feature type="region of interest" description="Disordered" evidence="1">
    <location>
        <begin position="26"/>
        <end position="50"/>
    </location>
</feature>
<evidence type="ECO:0000313" key="4">
    <source>
        <dbReference type="Proteomes" id="UP001595773"/>
    </source>
</evidence>
<dbReference type="RefSeq" id="WP_230067132.1">
    <property type="nucleotide sequence ID" value="NZ_BAABLL010000003.1"/>
</dbReference>
<dbReference type="Proteomes" id="UP001595773">
    <property type="component" value="Unassembled WGS sequence"/>
</dbReference>
<name>A0ABV8R1G7_9MICC</name>
<feature type="chain" id="PRO_5046477594" description="Lipoprotein with Yx(FWY)xxD motif" evidence="2">
    <location>
        <begin position="28"/>
        <end position="168"/>
    </location>
</feature>
<comment type="caution">
    <text evidence="3">The sequence shown here is derived from an EMBL/GenBank/DDBJ whole genome shotgun (WGS) entry which is preliminary data.</text>
</comment>
<keyword evidence="4" id="KW-1185">Reference proteome</keyword>
<dbReference type="PANTHER" id="PTHR39335:SF1">
    <property type="entry name" value="BLL4220 PROTEIN"/>
    <property type="match status" value="1"/>
</dbReference>
<feature type="compositionally biased region" description="Low complexity" evidence="1">
    <location>
        <begin position="26"/>
        <end position="48"/>
    </location>
</feature>
<organism evidence="3 4">
    <name type="scientific">Arthrobacter cryoconiti</name>
    <dbReference type="NCBI Taxonomy" id="748907"/>
    <lineage>
        <taxon>Bacteria</taxon>
        <taxon>Bacillati</taxon>
        <taxon>Actinomycetota</taxon>
        <taxon>Actinomycetes</taxon>
        <taxon>Micrococcales</taxon>
        <taxon>Micrococcaceae</taxon>
        <taxon>Arthrobacter</taxon>
    </lineage>
</organism>
<evidence type="ECO:0000256" key="1">
    <source>
        <dbReference type="SAM" id="MobiDB-lite"/>
    </source>
</evidence>
<reference evidence="4" key="1">
    <citation type="journal article" date="2019" name="Int. J. Syst. Evol. Microbiol.">
        <title>The Global Catalogue of Microorganisms (GCM) 10K type strain sequencing project: providing services to taxonomists for standard genome sequencing and annotation.</title>
        <authorList>
            <consortium name="The Broad Institute Genomics Platform"/>
            <consortium name="The Broad Institute Genome Sequencing Center for Infectious Disease"/>
            <person name="Wu L."/>
            <person name="Ma J."/>
        </authorList>
    </citation>
    <scope>NUCLEOTIDE SEQUENCE [LARGE SCALE GENOMIC DNA]</scope>
    <source>
        <strain evidence="4">CGMCC 1.10698</strain>
    </source>
</reference>